<feature type="transmembrane region" description="Helical" evidence="6">
    <location>
        <begin position="103"/>
        <end position="120"/>
    </location>
</feature>
<evidence type="ECO:0000313" key="7">
    <source>
        <dbReference type="EMBL" id="SNY67267.1"/>
    </source>
</evidence>
<sequence>MGDAGNQVGVIALIAVLVGISIGAVGVGGVALPPALTWFARLDPHTAAGTSTFSFLLTGLAGTLAYARHKAVPWRMAGLLTCGVAPAAALGSLVNGMLPDPVVMIPLGVFATAAGLYHLLLRRRTTAGTGEMGATTTIAVGVLVGFCSALTGTGGPVFLIPVLLALRVPAVTAVAAGQVIQLPLVGFATAAYAYQGLVVYGKGTLIGVIAAAGVVLGARLALRLRQDQLQRITSAALITLGVVVLAAV</sequence>
<feature type="transmembrane region" description="Helical" evidence="6">
    <location>
        <begin position="48"/>
        <end position="67"/>
    </location>
</feature>
<protein>
    <recommendedName>
        <fullName evidence="6">Probable membrane transporter protein</fullName>
    </recommendedName>
</protein>
<evidence type="ECO:0000256" key="2">
    <source>
        <dbReference type="ARBA" id="ARBA00009142"/>
    </source>
</evidence>
<feature type="transmembrane region" description="Helical" evidence="6">
    <location>
        <begin position="132"/>
        <end position="151"/>
    </location>
</feature>
<dbReference type="AlphaFoldDB" id="A0A285K5G8"/>
<evidence type="ECO:0000256" key="5">
    <source>
        <dbReference type="ARBA" id="ARBA00023136"/>
    </source>
</evidence>
<dbReference type="Proteomes" id="UP000219612">
    <property type="component" value="Unassembled WGS sequence"/>
</dbReference>
<keyword evidence="5 6" id="KW-0472">Membrane</keyword>
<keyword evidence="3 6" id="KW-0812">Transmembrane</keyword>
<dbReference type="Pfam" id="PF01925">
    <property type="entry name" value="TauE"/>
    <property type="match status" value="1"/>
</dbReference>
<gene>
    <name evidence="7" type="ORF">SAMN05421748_13170</name>
</gene>
<dbReference type="GO" id="GO:0005886">
    <property type="term" value="C:plasma membrane"/>
    <property type="evidence" value="ECO:0007669"/>
    <property type="project" value="UniProtKB-SubCell"/>
</dbReference>
<keyword evidence="4 6" id="KW-1133">Transmembrane helix</keyword>
<feature type="transmembrane region" description="Helical" evidence="6">
    <location>
        <begin position="12"/>
        <end position="36"/>
    </location>
</feature>
<dbReference type="RefSeq" id="WP_097327714.1">
    <property type="nucleotide sequence ID" value="NZ_OBDY01000031.1"/>
</dbReference>
<name>A0A285K5G8_9ACTN</name>
<keyword evidence="8" id="KW-1185">Reference proteome</keyword>
<dbReference type="PANTHER" id="PTHR43701">
    <property type="entry name" value="MEMBRANE TRANSPORTER PROTEIN MJ0441-RELATED"/>
    <property type="match status" value="1"/>
</dbReference>
<feature type="transmembrane region" description="Helical" evidence="6">
    <location>
        <begin position="79"/>
        <end position="97"/>
    </location>
</feature>
<comment type="subcellular location">
    <subcellularLocation>
        <location evidence="6">Cell membrane</location>
        <topology evidence="6">Multi-pass membrane protein</topology>
    </subcellularLocation>
    <subcellularLocation>
        <location evidence="1">Membrane</location>
        <topology evidence="1">Multi-pass membrane protein</topology>
    </subcellularLocation>
</comment>
<keyword evidence="6" id="KW-1003">Cell membrane</keyword>
<reference evidence="7 8" key="1">
    <citation type="submission" date="2017-09" db="EMBL/GenBank/DDBJ databases">
        <authorList>
            <person name="Ehlers B."/>
            <person name="Leendertz F.H."/>
        </authorList>
    </citation>
    <scope>NUCLEOTIDE SEQUENCE [LARGE SCALE GENOMIC DNA]</scope>
    <source>
        <strain evidence="7 8">CGMCC 4.6857</strain>
    </source>
</reference>
<feature type="transmembrane region" description="Helical" evidence="6">
    <location>
        <begin position="205"/>
        <end position="222"/>
    </location>
</feature>
<feature type="transmembrane region" description="Helical" evidence="6">
    <location>
        <begin position="229"/>
        <end position="247"/>
    </location>
</feature>
<dbReference type="PANTHER" id="PTHR43701:SF2">
    <property type="entry name" value="MEMBRANE TRANSPORTER PROTEIN YJNA-RELATED"/>
    <property type="match status" value="1"/>
</dbReference>
<accession>A0A285K5G8</accession>
<evidence type="ECO:0000256" key="1">
    <source>
        <dbReference type="ARBA" id="ARBA00004141"/>
    </source>
</evidence>
<comment type="similarity">
    <text evidence="2 6">Belongs to the 4-toluene sulfonate uptake permease (TSUP) (TC 2.A.102) family.</text>
</comment>
<evidence type="ECO:0000256" key="3">
    <source>
        <dbReference type="ARBA" id="ARBA00022692"/>
    </source>
</evidence>
<organism evidence="7 8">
    <name type="scientific">Paractinoplanes atraurantiacus</name>
    <dbReference type="NCBI Taxonomy" id="1036182"/>
    <lineage>
        <taxon>Bacteria</taxon>
        <taxon>Bacillati</taxon>
        <taxon>Actinomycetota</taxon>
        <taxon>Actinomycetes</taxon>
        <taxon>Micromonosporales</taxon>
        <taxon>Micromonosporaceae</taxon>
        <taxon>Paractinoplanes</taxon>
    </lineage>
</organism>
<dbReference type="InterPro" id="IPR002781">
    <property type="entry name" value="TM_pro_TauE-like"/>
</dbReference>
<dbReference type="InterPro" id="IPR051598">
    <property type="entry name" value="TSUP/Inactive_protease-like"/>
</dbReference>
<dbReference type="OrthoDB" id="3628926at2"/>
<evidence type="ECO:0000256" key="4">
    <source>
        <dbReference type="ARBA" id="ARBA00022989"/>
    </source>
</evidence>
<dbReference type="EMBL" id="OBDY01000031">
    <property type="protein sequence ID" value="SNY67267.1"/>
    <property type="molecule type" value="Genomic_DNA"/>
</dbReference>
<proteinExistence type="inferred from homology"/>
<evidence type="ECO:0000313" key="8">
    <source>
        <dbReference type="Proteomes" id="UP000219612"/>
    </source>
</evidence>
<evidence type="ECO:0000256" key="6">
    <source>
        <dbReference type="RuleBase" id="RU363041"/>
    </source>
</evidence>